<protein>
    <submittedName>
        <fullName evidence="2">Uncharacterized protein</fullName>
    </submittedName>
</protein>
<reference evidence="2 3" key="1">
    <citation type="journal article" date="2023" name="Microb. Genom.">
        <title>Mesoterricola silvestris gen. nov., sp. nov., Mesoterricola sediminis sp. nov., Geothrix oryzae sp. nov., Geothrix edaphica sp. nov., Geothrix rubra sp. nov., and Geothrix limicola sp. nov., six novel members of Acidobacteriota isolated from soils.</title>
        <authorList>
            <person name="Weisberg A.J."/>
            <person name="Pearce E."/>
            <person name="Kramer C.G."/>
            <person name="Chang J.H."/>
            <person name="Clarke C.R."/>
        </authorList>
    </citation>
    <scope>NUCLEOTIDE SEQUENCE [LARGE SCALE GENOMIC DNA]</scope>
    <source>
        <strain evidence="2 3">NB05-1H</strain>
    </source>
</reference>
<keyword evidence="3" id="KW-1185">Reference proteome</keyword>
<dbReference type="RefSeq" id="WP_319167185.1">
    <property type="nucleotide sequence ID" value="NZ_JARAWP010000031.1"/>
</dbReference>
<name>A0ABU4M8A5_9ACTN</name>
<accession>A0ABU4M8A5</accession>
<evidence type="ECO:0000313" key="2">
    <source>
        <dbReference type="EMBL" id="MDX3024066.1"/>
    </source>
</evidence>
<proteinExistence type="predicted"/>
<feature type="region of interest" description="Disordered" evidence="1">
    <location>
        <begin position="19"/>
        <end position="90"/>
    </location>
</feature>
<gene>
    <name evidence="2" type="ORF">PV666_40280</name>
</gene>
<dbReference type="EMBL" id="JARAWP010000031">
    <property type="protein sequence ID" value="MDX3024066.1"/>
    <property type="molecule type" value="Genomic_DNA"/>
</dbReference>
<organism evidence="2 3">
    <name type="scientific">Streptomyces acidiscabies</name>
    <dbReference type="NCBI Taxonomy" id="42234"/>
    <lineage>
        <taxon>Bacteria</taxon>
        <taxon>Bacillati</taxon>
        <taxon>Actinomycetota</taxon>
        <taxon>Actinomycetes</taxon>
        <taxon>Kitasatosporales</taxon>
        <taxon>Streptomycetaceae</taxon>
        <taxon>Streptomyces</taxon>
    </lineage>
</organism>
<evidence type="ECO:0000313" key="3">
    <source>
        <dbReference type="Proteomes" id="UP001272987"/>
    </source>
</evidence>
<comment type="caution">
    <text evidence="2">The sequence shown here is derived from an EMBL/GenBank/DDBJ whole genome shotgun (WGS) entry which is preliminary data.</text>
</comment>
<feature type="compositionally biased region" description="Basic and acidic residues" evidence="1">
    <location>
        <begin position="26"/>
        <end position="38"/>
    </location>
</feature>
<sequence length="90" mass="9632">MKYATCSGAVRWSGGLQVLRPGQSIDNDHPLVAERPDLFTDESPEPDIKMPATPRRDSAAPVESATRAPGEQRATRSPRGKSAKNGDTGD</sequence>
<dbReference type="Proteomes" id="UP001272987">
    <property type="component" value="Unassembled WGS sequence"/>
</dbReference>
<evidence type="ECO:0000256" key="1">
    <source>
        <dbReference type="SAM" id="MobiDB-lite"/>
    </source>
</evidence>